<dbReference type="Gene3D" id="3.40.50.1860">
    <property type="match status" value="2"/>
</dbReference>
<dbReference type="EMBL" id="LNAM01000209">
    <property type="protein sequence ID" value="KSV57591.1"/>
    <property type="molecule type" value="Genomic_DNA"/>
</dbReference>
<sequence>MKCIALIHTVKGLANSFEGMLRKEIEEEIKVQNLWDDFLADNPNEIGEFTIENRCRLLMDMKTQEMTGADMIVTTCSTLTPVVEMIRPFMKIPVIAIDDAMAKKAAVSGEKIMVLATAESTVEPTVSKIQTEAQRAERKIQIEHRVCMEAFRAMKQMDMERHDRLLKEMAGALSGYDCIVLAQASMSHLEKEIRDITGIETLSSPRLCMEEIKKKLEEINYDR</sequence>
<keyword evidence="2" id="KW-1185">Reference proteome</keyword>
<gene>
    <name evidence="1" type="ORF">ASU35_15745</name>
</gene>
<evidence type="ECO:0000313" key="1">
    <source>
        <dbReference type="EMBL" id="KSV57591.1"/>
    </source>
</evidence>
<dbReference type="AlphaFoldDB" id="A0A0V8QAN1"/>
<dbReference type="Pfam" id="PF01177">
    <property type="entry name" value="Asp_Glu_race"/>
    <property type="match status" value="1"/>
</dbReference>
<name>A0A0V8QAN1_9FIRM</name>
<reference evidence="1 2" key="1">
    <citation type="submission" date="2015-11" db="EMBL/GenBank/DDBJ databases">
        <title>Butyribacter intestini gen. nov., sp. nov., a butyric acid-producing bacterium of the family Lachnospiraceae isolated from the human faeces.</title>
        <authorList>
            <person name="Zou Y."/>
            <person name="Xue W."/>
            <person name="Luo G."/>
            <person name="Lv M."/>
        </authorList>
    </citation>
    <scope>NUCLEOTIDE SEQUENCE [LARGE SCALE GENOMIC DNA]</scope>
    <source>
        <strain evidence="1 2">ACET-33324</strain>
    </source>
</reference>
<dbReference type="GO" id="GO:0047661">
    <property type="term" value="F:amino-acid racemase activity"/>
    <property type="evidence" value="ECO:0007669"/>
    <property type="project" value="InterPro"/>
</dbReference>
<dbReference type="STRING" id="290052.ASU35_15745"/>
<proteinExistence type="predicted"/>
<dbReference type="RefSeq" id="WP_058354171.1">
    <property type="nucleotide sequence ID" value="NZ_CABMMD010000209.1"/>
</dbReference>
<protein>
    <submittedName>
        <fullName evidence="1">Asp/Glu racemase</fullName>
    </submittedName>
</protein>
<comment type="caution">
    <text evidence="1">The sequence shown here is derived from an EMBL/GenBank/DDBJ whole genome shotgun (WGS) entry which is preliminary data.</text>
</comment>
<organism evidence="1 2">
    <name type="scientific">Acetivibrio ethanolgignens</name>
    <dbReference type="NCBI Taxonomy" id="290052"/>
    <lineage>
        <taxon>Bacteria</taxon>
        <taxon>Bacillati</taxon>
        <taxon>Bacillota</taxon>
        <taxon>Clostridia</taxon>
        <taxon>Eubacteriales</taxon>
        <taxon>Oscillospiraceae</taxon>
        <taxon>Acetivibrio</taxon>
    </lineage>
</organism>
<dbReference type="InterPro" id="IPR015942">
    <property type="entry name" value="Asp/Glu/hydantoin_racemase"/>
</dbReference>
<dbReference type="OrthoDB" id="978447at2"/>
<dbReference type="InterPro" id="IPR001920">
    <property type="entry name" value="Asp/Glu_race"/>
</dbReference>
<accession>A0A0V8QAN1</accession>
<evidence type="ECO:0000313" key="2">
    <source>
        <dbReference type="Proteomes" id="UP000054874"/>
    </source>
</evidence>
<dbReference type="Proteomes" id="UP000054874">
    <property type="component" value="Unassembled WGS sequence"/>
</dbReference>